<feature type="region of interest" description="Disordered" evidence="1">
    <location>
        <begin position="61"/>
        <end position="174"/>
    </location>
</feature>
<reference evidence="2" key="2">
    <citation type="submission" date="2025-08" db="UniProtKB">
        <authorList>
            <consortium name="Ensembl"/>
        </authorList>
    </citation>
    <scope>IDENTIFICATION</scope>
</reference>
<reference evidence="2 3" key="1">
    <citation type="submission" date="2018-11" db="EMBL/GenBank/DDBJ databases">
        <title>Haplotype-resolved cattle genomes.</title>
        <authorList>
            <person name="Low W.Y."/>
            <person name="Tearle R."/>
            <person name="Bickhart D.M."/>
            <person name="Rosen B.D."/>
            <person name="Koren S."/>
            <person name="Rhie A."/>
            <person name="Hiendleder S."/>
            <person name="Phillippy A.M."/>
            <person name="Smith T.P.L."/>
            <person name="Williams J.L."/>
        </authorList>
    </citation>
    <scope>NUCLEOTIDE SEQUENCE [LARGE SCALE GENOMIC DNA]</scope>
</reference>
<feature type="compositionally biased region" description="Low complexity" evidence="1">
    <location>
        <begin position="74"/>
        <end position="90"/>
    </location>
</feature>
<feature type="region of interest" description="Disordered" evidence="1">
    <location>
        <begin position="19"/>
        <end position="44"/>
    </location>
</feature>
<dbReference type="AlphaFoldDB" id="A0A4W2ERI1"/>
<sequence length="174" mass="17896">MPSPLRRWLDSPRLLCAGRPPGFRLGGPPGAPPARLDQLRGRRTPDGRVLLPEQTVHLGCSNYGAAPGAPQPTRVSSSRLVSSHRVPLSLTHAHEESQGERPEAPPGVLQDAPRAAGGGWGPHGAGAPGELRARARGTAPGAHSRCARRPLAALRSPAGGPPLPVQGAPSQTAG</sequence>
<dbReference type="Proteomes" id="UP000314981">
    <property type="component" value="Chromosome 10"/>
</dbReference>
<reference evidence="2" key="3">
    <citation type="submission" date="2025-09" db="UniProtKB">
        <authorList>
            <consortium name="Ensembl"/>
        </authorList>
    </citation>
    <scope>IDENTIFICATION</scope>
</reference>
<name>A0A4W2ERI1_BOBOX</name>
<accession>A0A4W2ERI1</accession>
<feature type="compositionally biased region" description="Basic and acidic residues" evidence="1">
    <location>
        <begin position="92"/>
        <end position="103"/>
    </location>
</feature>
<evidence type="ECO:0000313" key="3">
    <source>
        <dbReference type="Proteomes" id="UP000314981"/>
    </source>
</evidence>
<feature type="compositionally biased region" description="Low complexity" evidence="1">
    <location>
        <begin position="149"/>
        <end position="158"/>
    </location>
</feature>
<proteinExistence type="predicted"/>
<dbReference type="OMA" id="WKPPISM"/>
<feature type="compositionally biased region" description="Gly residues" evidence="1">
    <location>
        <begin position="116"/>
        <end position="127"/>
    </location>
</feature>
<evidence type="ECO:0000313" key="2">
    <source>
        <dbReference type="Ensembl" id="ENSBIXP00000039375.1"/>
    </source>
</evidence>
<keyword evidence="3" id="KW-1185">Reference proteome</keyword>
<evidence type="ECO:0000256" key="1">
    <source>
        <dbReference type="SAM" id="MobiDB-lite"/>
    </source>
</evidence>
<dbReference type="Ensembl" id="ENSBIXT00000033615.1">
    <property type="protein sequence ID" value="ENSBIXP00000039375.1"/>
    <property type="gene ID" value="ENSBIXG00000004609.1"/>
</dbReference>
<protein>
    <submittedName>
        <fullName evidence="2">Uncharacterized protein</fullName>
    </submittedName>
</protein>
<organism evidence="2 3">
    <name type="scientific">Bos indicus x Bos taurus</name>
    <name type="common">Hybrid cattle</name>
    <dbReference type="NCBI Taxonomy" id="30522"/>
    <lineage>
        <taxon>Eukaryota</taxon>
        <taxon>Metazoa</taxon>
        <taxon>Chordata</taxon>
        <taxon>Craniata</taxon>
        <taxon>Vertebrata</taxon>
        <taxon>Euteleostomi</taxon>
        <taxon>Mammalia</taxon>
        <taxon>Eutheria</taxon>
        <taxon>Laurasiatheria</taxon>
        <taxon>Artiodactyla</taxon>
        <taxon>Ruminantia</taxon>
        <taxon>Pecora</taxon>
        <taxon>Bovidae</taxon>
        <taxon>Bovinae</taxon>
        <taxon>Bos</taxon>
    </lineage>
</organism>